<dbReference type="GO" id="GO:0004553">
    <property type="term" value="F:hydrolase activity, hydrolyzing O-glycosyl compounds"/>
    <property type="evidence" value="ECO:0007669"/>
    <property type="project" value="InterPro"/>
</dbReference>
<gene>
    <name evidence="3" type="ORF">Cabys_2521</name>
    <name evidence="4" type="ORF">Calab_3578</name>
</gene>
<dbReference type="Pfam" id="PF06452">
    <property type="entry name" value="CBM9_1"/>
    <property type="match status" value="1"/>
</dbReference>
<dbReference type="EMBL" id="CM001402">
    <property type="protein sequence ID" value="EHO43176.1"/>
    <property type="molecule type" value="Genomic_DNA"/>
</dbReference>
<protein>
    <submittedName>
        <fullName evidence="3">Carbohydrate family 9 binding domain-like</fullName>
    </submittedName>
</protein>
<proteinExistence type="predicted"/>
<evidence type="ECO:0000313" key="3">
    <source>
        <dbReference type="EMBL" id="APF19270.1"/>
    </source>
</evidence>
<dbReference type="AlphaFoldDB" id="H1XYA9"/>
<dbReference type="Proteomes" id="UP000004671">
    <property type="component" value="Chromosome"/>
</dbReference>
<evidence type="ECO:0000313" key="4">
    <source>
        <dbReference type="EMBL" id="EHO43176.1"/>
    </source>
</evidence>
<organism evidence="4 5">
    <name type="scientific">Caldithrix abyssi DSM 13497</name>
    <dbReference type="NCBI Taxonomy" id="880073"/>
    <lineage>
        <taxon>Bacteria</taxon>
        <taxon>Pseudomonadati</taxon>
        <taxon>Calditrichota</taxon>
        <taxon>Calditrichia</taxon>
        <taxon>Calditrichales</taxon>
        <taxon>Calditrichaceae</taxon>
        <taxon>Caldithrix</taxon>
    </lineage>
</organism>
<name>H1XYA9_CALAY</name>
<dbReference type="GO" id="GO:0016052">
    <property type="term" value="P:carbohydrate catabolic process"/>
    <property type="evidence" value="ECO:0007669"/>
    <property type="project" value="InterPro"/>
</dbReference>
<keyword evidence="5" id="KW-1185">Reference proteome</keyword>
<reference evidence="4 5" key="1">
    <citation type="submission" date="2011-09" db="EMBL/GenBank/DDBJ databases">
        <title>The permanent draft genome of Caldithrix abyssi DSM 13497.</title>
        <authorList>
            <consortium name="US DOE Joint Genome Institute (JGI-PGF)"/>
            <person name="Lucas S."/>
            <person name="Han J."/>
            <person name="Lapidus A."/>
            <person name="Bruce D."/>
            <person name="Goodwin L."/>
            <person name="Pitluck S."/>
            <person name="Peters L."/>
            <person name="Kyrpides N."/>
            <person name="Mavromatis K."/>
            <person name="Ivanova N."/>
            <person name="Mikhailova N."/>
            <person name="Chertkov O."/>
            <person name="Detter J.C."/>
            <person name="Tapia R."/>
            <person name="Han C."/>
            <person name="Land M."/>
            <person name="Hauser L."/>
            <person name="Markowitz V."/>
            <person name="Cheng J.-F."/>
            <person name="Hugenholtz P."/>
            <person name="Woyke T."/>
            <person name="Wu D."/>
            <person name="Spring S."/>
            <person name="Brambilla E."/>
            <person name="Klenk H.-P."/>
            <person name="Eisen J.A."/>
        </authorList>
    </citation>
    <scope>NUCLEOTIDE SEQUENCE [LARGE SCALE GENOMIC DNA]</scope>
    <source>
        <strain evidence="4 5">DSM 13497</strain>
    </source>
</reference>
<dbReference type="STRING" id="880073.Cabys_2521"/>
<feature type="domain" description="DUF5916" evidence="2">
    <location>
        <begin position="246"/>
        <end position="348"/>
    </location>
</feature>
<dbReference type="PaxDb" id="880073-Calab_3578"/>
<dbReference type="InterPro" id="IPR010502">
    <property type="entry name" value="Carb-bd_dom_fam9"/>
</dbReference>
<dbReference type="EMBL" id="CP018099">
    <property type="protein sequence ID" value="APF19270.1"/>
    <property type="molecule type" value="Genomic_DNA"/>
</dbReference>
<dbReference type="eggNOG" id="COG2091">
    <property type="taxonomic scope" value="Bacteria"/>
</dbReference>
<dbReference type="KEGG" id="caby:Cabys_2521"/>
<dbReference type="Proteomes" id="UP000183868">
    <property type="component" value="Chromosome"/>
</dbReference>
<dbReference type="GO" id="GO:0030246">
    <property type="term" value="F:carbohydrate binding"/>
    <property type="evidence" value="ECO:0007669"/>
    <property type="project" value="InterPro"/>
</dbReference>
<dbReference type="Gene3D" id="2.60.40.1190">
    <property type="match status" value="1"/>
</dbReference>
<dbReference type="Pfam" id="PF19313">
    <property type="entry name" value="DUF5916"/>
    <property type="match status" value="1"/>
</dbReference>
<evidence type="ECO:0000259" key="1">
    <source>
        <dbReference type="Pfam" id="PF06452"/>
    </source>
</evidence>
<evidence type="ECO:0000313" key="5">
    <source>
        <dbReference type="Proteomes" id="UP000004671"/>
    </source>
</evidence>
<accession>H1XYA9</accession>
<dbReference type="InParanoid" id="H1XYA9"/>
<sequence>MEASSGGTMIKRLFRLLILIAAALKFLFAQVSFPDEIQAYKIDDPLKIDGRLSEAFWQKAAHISNFTQRELNFGQPATERTEVAILYDEKNLYIGVWCYDSQPEQIIARGMKYDFDFEKDDNFKIVFDTYHDRRNGYLFVTNPNAARFDALIQDNGQQVNESWNGVWDVKTSITSEGWFAEFRIPFSTLKFKTREELIWGINFERVIQRKREQVLWQGWSRDADIEQVSRAGKLTGLRGINHITLLEFKPYALAGIEKTGGQAPATVGDMGGDLNYLITPTMKLNVTLNTDFAQVEADRMQVNLTRFSLFYPEKREFFLEGRQYFDFGLGHSIRPFYSRRIGLGPDNSEIPIIAGLRLLGKSGGATLGGMSIQTARKDSIPTTNYTALRWKQDIFEQSSIGIIGVGKIQKDHQNLVYGSDFLYSTSRFLGSKTLAMGGAIAQSFTPQNDHPIGFAHRLFIDFPNDLIDFSSIWDRSDAYFNPETGYLRRENYQMFMADLRLKPRPKFLPFIQRFEFKPFDFNYYIDDRTHELQTLWSEFRPLGFKTRSGEFFEANYQRLAENLLEPFEIHDGIVIPAGEYWFSRYELQFGTFRGRPAYAFLFYQWGDYYTGKRTEWFIRSVVKFNRHVSMSYDFTQNVIDLPQGHFTVNEFGSRLEVAVSPDLFGSLFAQWNSDEDLILLNFRMNWIPRAGSNFFFVVNQSVDTHGSALRLTNTTVLSKFVWRFVL</sequence>
<dbReference type="CDD" id="cd09618">
    <property type="entry name" value="CBM9_like_2"/>
    <property type="match status" value="1"/>
</dbReference>
<dbReference type="SUPFAM" id="SSF49344">
    <property type="entry name" value="CBD9-like"/>
    <property type="match status" value="1"/>
</dbReference>
<dbReference type="InterPro" id="IPR045670">
    <property type="entry name" value="DUF5916"/>
</dbReference>
<evidence type="ECO:0000313" key="6">
    <source>
        <dbReference type="Proteomes" id="UP000183868"/>
    </source>
</evidence>
<feature type="domain" description="Carbohydrate-binding" evidence="1">
    <location>
        <begin position="48"/>
        <end position="203"/>
    </location>
</feature>
<reference evidence="3 6" key="2">
    <citation type="submission" date="2016-11" db="EMBL/GenBank/DDBJ databases">
        <title>Genomic analysis of Caldithrix abyssi and proposal of a novel bacterial phylum Caldithrichaeota.</title>
        <authorList>
            <person name="Kublanov I."/>
            <person name="Sigalova O."/>
            <person name="Gavrilov S."/>
            <person name="Lebedinsky A."/>
            <person name="Ivanova N."/>
            <person name="Daum C."/>
            <person name="Reddy T."/>
            <person name="Klenk H.P."/>
            <person name="Goker M."/>
            <person name="Reva O."/>
            <person name="Miroshnichenko M."/>
            <person name="Kyprides N."/>
            <person name="Woyke T."/>
            <person name="Gelfand M."/>
        </authorList>
    </citation>
    <scope>NUCLEOTIDE SEQUENCE [LARGE SCALE GENOMIC DNA]</scope>
    <source>
        <strain evidence="3 6">LF13</strain>
    </source>
</reference>
<dbReference type="HOGENOM" id="CLU_016090_1_0_0"/>
<evidence type="ECO:0000259" key="2">
    <source>
        <dbReference type="Pfam" id="PF19313"/>
    </source>
</evidence>